<feature type="region of interest" description="Disordered" evidence="1">
    <location>
        <begin position="80"/>
        <end position="127"/>
    </location>
</feature>
<dbReference type="OrthoDB" id="429520at2759"/>
<sequence length="1177" mass="124901">MTSSTPSRFPKDSPDTPNTLPDTHDPSTTLINIPPFEPASSATTPSRKDRKGKGREKEGFGHVRVSCVSIEAAGREVWPSRRMSGCAERARTKEQRDGVKQAGRASSVSGDTCREPSNRRTEDTSDLHSLRACRSSPIASLPLELLAHVFAHLLPYALGTCQLVCRAWHDVVVDEASWRTAFETYYGVTPDSLGRRIEPSSWRSEYISRVSLLRHWHRARTPTVIHNPSLGALSHVHINLPSVSSPVPGTSTPPASPRTADSASLTSATLLSLSLDMGAAVHSSPFTGKVSKRPLFASPVDHLGRPLGLPIVSATSVGVSIDGTKIVWGMRDGSLRFVNSSPTGGRGTAGGTIEAGEVRSLPDAHREGSAVQAVAFSGAGGTGGGPMMRGVKQRTDVFVTAGADGGVAIWSFAIPASVAGAAGVRDRPPVAVKAWQGRWDGALDAAPAAAAGTAAEAAPRRRVKATSIAFDSGWVGRYHGRPASVAVGRSDGKTVVWPAVYLDEEKPTFANDTDARVLPAELGGKVDYLVCDPPSNPTAPLSLLTHQAESSTFSRFVFSATSASPIRTTFGHPQPDHLSALTAFAVDFDEAATSTASVPSTPAEGKISFHPRPRLFTPSASSSSLAFPSLSRSTSTSSIFPLSTGADGALAGSFGQRKYVAAGDKDGRVFLWNWEAKQSEEEQERGDLVPPSVQIQGLEIDGGGSASKVTALELTDAGVFVGGLDGTLRFYSTIGTAHLLQPPIRSFRDRTAPRHPSRMLAQGLIADDEENRWLVSHVRASREAVVAAIGGRILAWRTSSDVKKKGVKAAGGKLTARQERFKANMELQHQVRESINALSAESAARLERRREEERMSHDLGLPPTLDNMTEEEAVAYAMLLSMDEQEAKLFENFEDEPDWEQVPDEWLDSDGLVLDEDYERSQASTSALHDEAEDDDERLSQATSRGGRPSQSLSSSLSVPSSPFLGSSLSHNSSSSPASRGVSYNWKPVSPSLRALGSPPSSFNPHAKLHISPRLGPTYGSTGAAFTNDPIPDMSPELWPVASSPASPPGASFGGRRTSTGASSPLSPATTLSPSLAAIAAPSGTPVRRGWSEVARSAASTPGSASPSPASRLSTSPSAPTSWPSPPSTSSLLAAQLRQSELSAKADEALRRQQQEEEDLRYALELSMVEEASRLEI</sequence>
<feature type="compositionally biased region" description="Low complexity" evidence="1">
    <location>
        <begin position="1042"/>
        <end position="1055"/>
    </location>
</feature>
<dbReference type="SUPFAM" id="SSF81383">
    <property type="entry name" value="F-box domain"/>
    <property type="match status" value="1"/>
</dbReference>
<dbReference type="PROSITE" id="PS50330">
    <property type="entry name" value="UIM"/>
    <property type="match status" value="1"/>
</dbReference>
<feature type="compositionally biased region" description="Basic and acidic residues" evidence="1">
    <location>
        <begin position="112"/>
        <end position="127"/>
    </location>
</feature>
<dbReference type="Pfam" id="PF12937">
    <property type="entry name" value="F-box-like"/>
    <property type="match status" value="1"/>
</dbReference>
<reference evidence="3 4" key="1">
    <citation type="journal article" date="2018" name="Elife">
        <title>Functional genomics of lipid metabolism in the oleaginous yeast Rhodosporidium toruloides.</title>
        <authorList>
            <person name="Coradetti S.T."/>
            <person name="Pinel D."/>
            <person name="Geiselman G."/>
            <person name="Ito M."/>
            <person name="Mondo S."/>
            <person name="Reilly M.C."/>
            <person name="Cheng Y.F."/>
            <person name="Bauer S."/>
            <person name="Grigoriev I."/>
            <person name="Gladden J.M."/>
            <person name="Simmons B.A."/>
            <person name="Brem R."/>
            <person name="Arkin A.P."/>
            <person name="Skerker J.M."/>
        </authorList>
    </citation>
    <scope>NUCLEOTIDE SEQUENCE [LARGE SCALE GENOMIC DNA]</scope>
    <source>
        <strain evidence="3 4">NBRC 0880</strain>
    </source>
</reference>
<comment type="caution">
    <text evidence="3">The sequence shown here is derived from an EMBL/GenBank/DDBJ whole genome shotgun (WGS) entry which is preliminary data.</text>
</comment>
<evidence type="ECO:0000313" key="4">
    <source>
        <dbReference type="Proteomes" id="UP000239560"/>
    </source>
</evidence>
<dbReference type="InterPro" id="IPR011047">
    <property type="entry name" value="Quinoprotein_ADH-like_sf"/>
</dbReference>
<dbReference type="SMART" id="SM00320">
    <property type="entry name" value="WD40"/>
    <property type="match status" value="3"/>
</dbReference>
<dbReference type="Gene3D" id="6.10.300.40">
    <property type="match status" value="1"/>
</dbReference>
<feature type="region of interest" description="Disordered" evidence="1">
    <location>
        <begin position="1"/>
        <end position="58"/>
    </location>
</feature>
<feature type="compositionally biased region" description="Basic and acidic residues" evidence="1">
    <location>
        <begin position="88"/>
        <end position="99"/>
    </location>
</feature>
<evidence type="ECO:0000259" key="2">
    <source>
        <dbReference type="PROSITE" id="PS50181"/>
    </source>
</evidence>
<organism evidence="3 4">
    <name type="scientific">Rhodotorula toruloides</name>
    <name type="common">Yeast</name>
    <name type="synonym">Rhodosporidium toruloides</name>
    <dbReference type="NCBI Taxonomy" id="5286"/>
    <lineage>
        <taxon>Eukaryota</taxon>
        <taxon>Fungi</taxon>
        <taxon>Dikarya</taxon>
        <taxon>Basidiomycota</taxon>
        <taxon>Pucciniomycotina</taxon>
        <taxon>Microbotryomycetes</taxon>
        <taxon>Sporidiobolales</taxon>
        <taxon>Sporidiobolaceae</taxon>
        <taxon>Rhodotorula</taxon>
    </lineage>
</organism>
<feature type="compositionally biased region" description="Polar residues" evidence="1">
    <location>
        <begin position="15"/>
        <end position="31"/>
    </location>
</feature>
<dbReference type="PROSITE" id="PS50181">
    <property type="entry name" value="FBOX"/>
    <property type="match status" value="1"/>
</dbReference>
<dbReference type="Gene3D" id="2.130.10.10">
    <property type="entry name" value="YVTN repeat-like/Quinoprotein amine dehydrogenase"/>
    <property type="match status" value="1"/>
</dbReference>
<feature type="region of interest" description="Disordered" evidence="1">
    <location>
        <begin position="919"/>
        <end position="1132"/>
    </location>
</feature>
<feature type="compositionally biased region" description="Low complexity" evidence="1">
    <location>
        <begin position="1062"/>
        <end position="1082"/>
    </location>
</feature>
<dbReference type="Gene3D" id="1.20.1280.50">
    <property type="match status" value="1"/>
</dbReference>
<protein>
    <recommendedName>
        <fullName evidence="2">F-box domain-containing protein</fullName>
    </recommendedName>
</protein>
<dbReference type="InterPro" id="IPR001680">
    <property type="entry name" value="WD40_rpt"/>
</dbReference>
<dbReference type="InterPro" id="IPR036047">
    <property type="entry name" value="F-box-like_dom_sf"/>
</dbReference>
<dbReference type="SMART" id="SM00726">
    <property type="entry name" value="UIM"/>
    <property type="match status" value="2"/>
</dbReference>
<feature type="domain" description="F-box" evidence="2">
    <location>
        <begin position="135"/>
        <end position="181"/>
    </location>
</feature>
<dbReference type="SMART" id="SM00256">
    <property type="entry name" value="FBOX"/>
    <property type="match status" value="1"/>
</dbReference>
<feature type="compositionally biased region" description="Low complexity" evidence="1">
    <location>
        <begin position="1095"/>
        <end position="1132"/>
    </location>
</feature>
<dbReference type="SUPFAM" id="SSF50998">
    <property type="entry name" value="Quinoprotein alcohol dehydrogenase-like"/>
    <property type="match status" value="1"/>
</dbReference>
<dbReference type="AlphaFoldDB" id="A0A2S9ZYT3"/>
<dbReference type="EMBL" id="LCTV02000013">
    <property type="protein sequence ID" value="PRQ70904.1"/>
    <property type="molecule type" value="Genomic_DNA"/>
</dbReference>
<accession>A0A2S9ZYT3</accession>
<proteinExistence type="predicted"/>
<evidence type="ECO:0000256" key="1">
    <source>
        <dbReference type="SAM" id="MobiDB-lite"/>
    </source>
</evidence>
<dbReference type="CDD" id="cd09917">
    <property type="entry name" value="F-box_SF"/>
    <property type="match status" value="1"/>
</dbReference>
<gene>
    <name evidence="3" type="ORF">AAT19DRAFT_10444</name>
</gene>
<evidence type="ECO:0000313" key="3">
    <source>
        <dbReference type="EMBL" id="PRQ70904.1"/>
    </source>
</evidence>
<dbReference type="InterPro" id="IPR001810">
    <property type="entry name" value="F-box_dom"/>
</dbReference>
<feature type="compositionally biased region" description="Low complexity" evidence="1">
    <location>
        <begin position="944"/>
        <end position="981"/>
    </location>
</feature>
<dbReference type="InterPro" id="IPR003903">
    <property type="entry name" value="UIM_dom"/>
</dbReference>
<name>A0A2S9ZYT3_RHOTO</name>
<dbReference type="Proteomes" id="UP000239560">
    <property type="component" value="Unassembled WGS sequence"/>
</dbReference>
<dbReference type="InterPro" id="IPR015943">
    <property type="entry name" value="WD40/YVTN_repeat-like_dom_sf"/>
</dbReference>